<comment type="function">
    <text evidence="5">Bifunctional serine/threonine kinase and phosphorylase involved in the regulation of the phosphoenolpyruvate synthase (PEPS) by catalyzing its phosphorylation/dephosphorylation.</text>
</comment>
<accession>A0ABV7VR21</accession>
<evidence type="ECO:0000313" key="7">
    <source>
        <dbReference type="Proteomes" id="UP001595722"/>
    </source>
</evidence>
<proteinExistence type="inferred from homology"/>
<dbReference type="InterPro" id="IPR026530">
    <property type="entry name" value="PSRP"/>
</dbReference>
<comment type="similarity">
    <text evidence="5">Belongs to the pyruvate, phosphate/water dikinase regulatory protein family. PSRP subfamily.</text>
</comment>
<name>A0ABV7VR21_9GAMM</name>
<dbReference type="HAMAP" id="MF_01062">
    <property type="entry name" value="PSRP"/>
    <property type="match status" value="1"/>
</dbReference>
<dbReference type="NCBIfam" id="NF003742">
    <property type="entry name" value="PRK05339.1"/>
    <property type="match status" value="1"/>
</dbReference>
<evidence type="ECO:0000256" key="4">
    <source>
        <dbReference type="ARBA" id="ARBA00022777"/>
    </source>
</evidence>
<feature type="binding site" evidence="5">
    <location>
        <begin position="152"/>
        <end position="159"/>
    </location>
    <ligand>
        <name>ADP</name>
        <dbReference type="ChEBI" id="CHEBI:456216"/>
    </ligand>
</feature>
<dbReference type="EMBL" id="JBHRYB010000005">
    <property type="protein sequence ID" value="MFC3679949.1"/>
    <property type="molecule type" value="Genomic_DNA"/>
</dbReference>
<comment type="catalytic activity">
    <reaction evidence="5">
        <text>[pyruvate, water dikinase]-phosphate + phosphate + H(+) = [pyruvate, water dikinase] + diphosphate</text>
        <dbReference type="Rhea" id="RHEA:48580"/>
        <dbReference type="Rhea" id="RHEA-COMP:11425"/>
        <dbReference type="Rhea" id="RHEA-COMP:11426"/>
        <dbReference type="ChEBI" id="CHEBI:15378"/>
        <dbReference type="ChEBI" id="CHEBI:33019"/>
        <dbReference type="ChEBI" id="CHEBI:43176"/>
        <dbReference type="ChEBI" id="CHEBI:43474"/>
        <dbReference type="ChEBI" id="CHEBI:68546"/>
        <dbReference type="EC" id="2.7.4.28"/>
    </reaction>
</comment>
<dbReference type="GO" id="GO:0016740">
    <property type="term" value="F:transferase activity"/>
    <property type="evidence" value="ECO:0007669"/>
    <property type="project" value="UniProtKB-KW"/>
</dbReference>
<evidence type="ECO:0000256" key="2">
    <source>
        <dbReference type="ARBA" id="ARBA00022679"/>
    </source>
</evidence>
<comment type="caution">
    <text evidence="6">The sequence shown here is derived from an EMBL/GenBank/DDBJ whole genome shotgun (WGS) entry which is preliminary data.</text>
</comment>
<comment type="catalytic activity">
    <reaction evidence="5">
        <text>[pyruvate, water dikinase] + ADP = [pyruvate, water dikinase]-phosphate + AMP + H(+)</text>
        <dbReference type="Rhea" id="RHEA:46020"/>
        <dbReference type="Rhea" id="RHEA-COMP:11425"/>
        <dbReference type="Rhea" id="RHEA-COMP:11426"/>
        <dbReference type="ChEBI" id="CHEBI:15378"/>
        <dbReference type="ChEBI" id="CHEBI:43176"/>
        <dbReference type="ChEBI" id="CHEBI:68546"/>
        <dbReference type="ChEBI" id="CHEBI:456215"/>
        <dbReference type="ChEBI" id="CHEBI:456216"/>
        <dbReference type="EC" id="2.7.11.33"/>
    </reaction>
</comment>
<sequence>MKRYAYFISDGTGITAETLGNSLLSQFEQINFDCTTLPYIDSEEKALRAVEEINALAGRSGEAVIVFDTIVDKNIRKIIDSANAFKVDIFSAFLAPLEGELAVKSSYTVGKSHSPADSDNYIARIEAVNFALDNDDGARTRHYDDADVILVGVSRCGKTPTSLYMAMQFGIKAANYPLTEEDMHDLRLPDSLSKHKHKLFGLTIDPDRLAAIRNERRANSRYASLKQCYHEVDEVEFLFEREKIPFVSTTDKSIEEISTRIMADTGLKRRLQS</sequence>
<dbReference type="PANTHER" id="PTHR31756">
    <property type="entry name" value="PYRUVATE, PHOSPHATE DIKINASE REGULATORY PROTEIN 1, CHLOROPLASTIC"/>
    <property type="match status" value="1"/>
</dbReference>
<dbReference type="PANTHER" id="PTHR31756:SF3">
    <property type="entry name" value="PYRUVATE, PHOSPHATE DIKINASE REGULATORY PROTEIN 1, CHLOROPLASTIC"/>
    <property type="match status" value="1"/>
</dbReference>
<evidence type="ECO:0000256" key="3">
    <source>
        <dbReference type="ARBA" id="ARBA00022741"/>
    </source>
</evidence>
<keyword evidence="4 5" id="KW-0418">Kinase</keyword>
<dbReference type="RefSeq" id="WP_376865764.1">
    <property type="nucleotide sequence ID" value="NZ_JBHRYB010000005.1"/>
</dbReference>
<dbReference type="EC" id="2.7.11.33" evidence="5"/>
<keyword evidence="7" id="KW-1185">Reference proteome</keyword>
<reference evidence="7" key="1">
    <citation type="journal article" date="2019" name="Int. J. Syst. Evol. Microbiol.">
        <title>The Global Catalogue of Microorganisms (GCM) 10K type strain sequencing project: providing services to taxonomists for standard genome sequencing and annotation.</title>
        <authorList>
            <consortium name="The Broad Institute Genomics Platform"/>
            <consortium name="The Broad Institute Genome Sequencing Center for Infectious Disease"/>
            <person name="Wu L."/>
            <person name="Ma J."/>
        </authorList>
    </citation>
    <scope>NUCLEOTIDE SEQUENCE [LARGE SCALE GENOMIC DNA]</scope>
    <source>
        <strain evidence="7">KCTC 42424</strain>
    </source>
</reference>
<protein>
    <recommendedName>
        <fullName evidence="5">Putative phosphoenolpyruvate synthase regulatory protein</fullName>
        <shortName evidence="5">PEP synthase regulatory protein</shortName>
        <shortName evidence="5">PSRP</shortName>
        <ecNumber evidence="5">2.7.11.33</ecNumber>
        <ecNumber evidence="5">2.7.4.28</ecNumber>
    </recommendedName>
    <alternativeName>
        <fullName evidence="5">Pyruvate, water dikinase regulatory protein</fullName>
    </alternativeName>
</protein>
<gene>
    <name evidence="6" type="ORF">ACFOMG_07465</name>
</gene>
<evidence type="ECO:0000256" key="5">
    <source>
        <dbReference type="HAMAP-Rule" id="MF_01062"/>
    </source>
</evidence>
<dbReference type="Pfam" id="PF03618">
    <property type="entry name" value="Kinase-PPPase"/>
    <property type="match status" value="1"/>
</dbReference>
<keyword evidence="3 5" id="KW-0547">Nucleotide-binding</keyword>
<evidence type="ECO:0000256" key="1">
    <source>
        <dbReference type="ARBA" id="ARBA00022527"/>
    </source>
</evidence>
<organism evidence="6 7">
    <name type="scientific">Bacterioplanoides pacificum</name>
    <dbReference type="NCBI Taxonomy" id="1171596"/>
    <lineage>
        <taxon>Bacteria</taxon>
        <taxon>Pseudomonadati</taxon>
        <taxon>Pseudomonadota</taxon>
        <taxon>Gammaproteobacteria</taxon>
        <taxon>Oceanospirillales</taxon>
        <taxon>Oceanospirillaceae</taxon>
        <taxon>Bacterioplanoides</taxon>
    </lineage>
</organism>
<dbReference type="EC" id="2.7.4.28" evidence="5"/>
<keyword evidence="6" id="KW-0670">Pyruvate</keyword>
<dbReference type="InterPro" id="IPR005177">
    <property type="entry name" value="Kinase-pyrophosphorylase"/>
</dbReference>
<keyword evidence="1 5" id="KW-0723">Serine/threonine-protein kinase</keyword>
<dbReference type="Proteomes" id="UP001595722">
    <property type="component" value="Unassembled WGS sequence"/>
</dbReference>
<keyword evidence="2 5" id="KW-0808">Transferase</keyword>
<evidence type="ECO:0000313" key="6">
    <source>
        <dbReference type="EMBL" id="MFC3679949.1"/>
    </source>
</evidence>